<evidence type="ECO:0000256" key="1">
    <source>
        <dbReference type="SAM" id="Phobius"/>
    </source>
</evidence>
<name>A0A1H2WMK4_9FLAO</name>
<evidence type="ECO:0000313" key="2">
    <source>
        <dbReference type="EMBL" id="SDW81795.1"/>
    </source>
</evidence>
<dbReference type="AlphaFoldDB" id="A0A1H2WMK4"/>
<keyword evidence="1" id="KW-0812">Transmembrane</keyword>
<keyword evidence="1" id="KW-1133">Transmembrane helix</keyword>
<feature type="transmembrane region" description="Helical" evidence="1">
    <location>
        <begin position="198"/>
        <end position="216"/>
    </location>
</feature>
<dbReference type="STRING" id="762486.SAMN05444411_102238"/>
<organism evidence="2 3">
    <name type="scientific">Lutibacter oricola</name>
    <dbReference type="NCBI Taxonomy" id="762486"/>
    <lineage>
        <taxon>Bacteria</taxon>
        <taxon>Pseudomonadati</taxon>
        <taxon>Bacteroidota</taxon>
        <taxon>Flavobacteriia</taxon>
        <taxon>Flavobacteriales</taxon>
        <taxon>Flavobacteriaceae</taxon>
        <taxon>Lutibacter</taxon>
    </lineage>
</organism>
<accession>A0A1H2WMK4</accession>
<dbReference type="Proteomes" id="UP000199595">
    <property type="component" value="Unassembled WGS sequence"/>
</dbReference>
<evidence type="ECO:0000313" key="3">
    <source>
        <dbReference type="Proteomes" id="UP000199595"/>
    </source>
</evidence>
<keyword evidence="3" id="KW-1185">Reference proteome</keyword>
<sequence>MRSKKQKQIDFTRLVDTELTDYIQTKDIINRETHLQTATKLSTMDFKSIPKTTKIQTFVGSLVADYQHLVDFTNSKLSGDVQKLRGQSHISDTEDAIVDVDRKIGAVDAKITPLKGKFDDKGKQYKAMVLKWYWMIVLLIGIASVELIANFDVFATLGGGLISSLGIAFLTGLCVYWYSHFTPDKIRDYGGGNPKKQLLLFLLFLIPIVTVFYFFSTMRINYMIALNPEMAEVFNANPWIFTLINAFAYTISCMIIWAFKPSKEVILAYKKYRHDVKDIQSLELEREALCQKRASLHPELRDKLTDKYQILLLGKQTEDEIVTQFKGCFEEFKMELYLKTNGACDPLFSGDSDKDLPKLKLNYQAINQKFPKL</sequence>
<gene>
    <name evidence="2" type="ORF">SAMN05444411_102238</name>
</gene>
<dbReference type="EMBL" id="FNNJ01000002">
    <property type="protein sequence ID" value="SDW81795.1"/>
    <property type="molecule type" value="Genomic_DNA"/>
</dbReference>
<reference evidence="2 3" key="1">
    <citation type="submission" date="2016-10" db="EMBL/GenBank/DDBJ databases">
        <authorList>
            <person name="de Groot N.N."/>
        </authorList>
    </citation>
    <scope>NUCLEOTIDE SEQUENCE [LARGE SCALE GENOMIC DNA]</scope>
    <source>
        <strain evidence="2 3">DSM 24956</strain>
    </source>
</reference>
<feature type="transmembrane region" description="Helical" evidence="1">
    <location>
        <begin position="236"/>
        <end position="259"/>
    </location>
</feature>
<feature type="transmembrane region" description="Helical" evidence="1">
    <location>
        <begin position="132"/>
        <end position="151"/>
    </location>
</feature>
<protein>
    <submittedName>
        <fullName evidence="2">Uncharacterized protein</fullName>
    </submittedName>
</protein>
<keyword evidence="1" id="KW-0472">Membrane</keyword>
<dbReference type="OrthoDB" id="1415800at2"/>
<feature type="transmembrane region" description="Helical" evidence="1">
    <location>
        <begin position="157"/>
        <end position="178"/>
    </location>
</feature>
<proteinExistence type="predicted"/>
<dbReference type="RefSeq" id="WP_090121055.1">
    <property type="nucleotide sequence ID" value="NZ_FNNJ01000002.1"/>
</dbReference>